<feature type="domain" description="DUF7159" evidence="2">
    <location>
        <begin position="244"/>
        <end position="295"/>
    </location>
</feature>
<feature type="compositionally biased region" description="Low complexity" evidence="1">
    <location>
        <begin position="380"/>
        <end position="411"/>
    </location>
</feature>
<dbReference type="Pfam" id="PF23717">
    <property type="entry name" value="DUF7159"/>
    <property type="match status" value="1"/>
</dbReference>
<organism evidence="3 4">
    <name type="scientific">Rhodococcus sovatensis</name>
    <dbReference type="NCBI Taxonomy" id="1805840"/>
    <lineage>
        <taxon>Bacteria</taxon>
        <taxon>Bacillati</taxon>
        <taxon>Actinomycetota</taxon>
        <taxon>Actinomycetes</taxon>
        <taxon>Mycobacteriales</taxon>
        <taxon>Nocardiaceae</taxon>
        <taxon>Rhodococcus</taxon>
    </lineage>
</organism>
<dbReference type="InterPro" id="IPR043129">
    <property type="entry name" value="ATPase_NBD"/>
</dbReference>
<evidence type="ECO:0000313" key="3">
    <source>
        <dbReference type="EMBL" id="WXG71443.1"/>
    </source>
</evidence>
<dbReference type="InterPro" id="IPR055583">
    <property type="entry name" value="DUF7159"/>
</dbReference>
<gene>
    <name evidence="3" type="ORF">WDS16_13705</name>
</gene>
<dbReference type="PANTHER" id="PTHR42749:SF1">
    <property type="entry name" value="CELL SHAPE-DETERMINING PROTEIN MREB"/>
    <property type="match status" value="1"/>
</dbReference>
<dbReference type="EMBL" id="CP147846">
    <property type="protein sequence ID" value="WXG71443.1"/>
    <property type="molecule type" value="Genomic_DNA"/>
</dbReference>
<evidence type="ECO:0000259" key="2">
    <source>
        <dbReference type="Pfam" id="PF23717"/>
    </source>
</evidence>
<feature type="region of interest" description="Disordered" evidence="1">
    <location>
        <begin position="366"/>
        <end position="550"/>
    </location>
</feature>
<accession>A0ABZ2PU83</accession>
<sequence>MRIAIGVSTGTEVVCAALVVEEADGSRTVEYRTVSADSEVNTDTGDLVASAVELMASLAPTPAGVGAHADDRLVPDAIAVSYRTQAQASSIRSALSHTRWTAILVPEPAAAFAFLDDSGLIGRYRTVTIVDVGATGTTASVVDTRSGELLAEERTKHFSGDVVNRLVKALVHGNAAADTTVRDDLRDDRGIGSARYRSIKEHLSTHDAAEVGDAGHGATLDRAAFESAVRPYVMNTVRFTERNAELSSSPPEAVVLIGGGANIPIVRTAFGSALALPVVVPTEPDTVLAKGAALLALTTHPGRYPKVGHGAGSSARSIGRFTGALVGALVVGGIVVAYAVQTLVPSDGPSVSPAGSAAPTAELVLDQPDSDGIAPDPDVTPGTSTTSGQTASSTRSTEPTSTTERPSVTPSLHPAPDLPVIPWPAQPRETSPAAGTTTPIPTTTIPSTTNPVSPPPDGSTELSPTGSPAESATSPEPTPETPNSTPDRAAETSARPTSPEGVRTTQVGATPSSPPLSPPETVWTPAPTAIDEPEETPRADSTDTAAPPEG</sequence>
<evidence type="ECO:0000313" key="4">
    <source>
        <dbReference type="Proteomes" id="UP001432000"/>
    </source>
</evidence>
<keyword evidence="4" id="KW-1185">Reference proteome</keyword>
<dbReference type="Gene3D" id="3.30.420.40">
    <property type="match status" value="2"/>
</dbReference>
<dbReference type="SUPFAM" id="SSF53067">
    <property type="entry name" value="Actin-like ATPase domain"/>
    <property type="match status" value="1"/>
</dbReference>
<name>A0ABZ2PU83_9NOCA</name>
<dbReference type="Gene3D" id="3.90.640.10">
    <property type="entry name" value="Actin, Chain A, domain 4"/>
    <property type="match status" value="1"/>
</dbReference>
<dbReference type="Proteomes" id="UP001432000">
    <property type="component" value="Chromosome"/>
</dbReference>
<dbReference type="RefSeq" id="WP_338893171.1">
    <property type="nucleotide sequence ID" value="NZ_CP147846.1"/>
</dbReference>
<evidence type="ECO:0000256" key="1">
    <source>
        <dbReference type="SAM" id="MobiDB-lite"/>
    </source>
</evidence>
<feature type="compositionally biased region" description="Low complexity" evidence="1">
    <location>
        <begin position="467"/>
        <end position="486"/>
    </location>
</feature>
<dbReference type="PANTHER" id="PTHR42749">
    <property type="entry name" value="CELL SHAPE-DETERMINING PROTEIN MREB"/>
    <property type="match status" value="1"/>
</dbReference>
<feature type="compositionally biased region" description="Low complexity" evidence="1">
    <location>
        <begin position="430"/>
        <end position="451"/>
    </location>
</feature>
<proteinExistence type="predicted"/>
<protein>
    <submittedName>
        <fullName evidence="3">Hsp70 family protein</fullName>
    </submittedName>
</protein>
<reference evidence="3 4" key="1">
    <citation type="submission" date="2024-03" db="EMBL/GenBank/DDBJ databases">
        <title>Natural products discovery in diverse microorganisms through a two-stage MS feature dereplication strategy.</title>
        <authorList>
            <person name="Zhang R."/>
        </authorList>
    </citation>
    <scope>NUCLEOTIDE SEQUENCE [LARGE SCALE GENOMIC DNA]</scope>
    <source>
        <strain evidence="3 4">18930</strain>
    </source>
</reference>
<feature type="compositionally biased region" description="Pro residues" evidence="1">
    <location>
        <begin position="416"/>
        <end position="425"/>
    </location>
</feature>